<feature type="coiled-coil region" evidence="8">
    <location>
        <begin position="185"/>
        <end position="270"/>
    </location>
</feature>
<keyword evidence="3 7" id="KW-0999">Mitochondrion inner membrane</keyword>
<dbReference type="PANTHER" id="PTHR15415">
    <property type="entry name" value="MITOFILIN"/>
    <property type="match status" value="1"/>
</dbReference>
<proteinExistence type="inferred from homology"/>
<evidence type="ECO:0000313" key="10">
    <source>
        <dbReference type="WBParaSite" id="SMTH1_84620.1"/>
    </source>
</evidence>
<evidence type="ECO:0000313" key="9">
    <source>
        <dbReference type="Proteomes" id="UP000050791"/>
    </source>
</evidence>
<dbReference type="Proteomes" id="UP000050791">
    <property type="component" value="Unassembled WGS sequence"/>
</dbReference>
<dbReference type="PANTHER" id="PTHR15415:SF7">
    <property type="entry name" value="MICOS COMPLEX SUBUNIT MIC60"/>
    <property type="match status" value="1"/>
</dbReference>
<comment type="subunit">
    <text evidence="7">Component of the mitochondrial contact site and cristae organizing system (MICOS) complex.</text>
</comment>
<keyword evidence="8" id="KW-0175">Coiled coil</keyword>
<evidence type="ECO:0000256" key="2">
    <source>
        <dbReference type="ARBA" id="ARBA00022692"/>
    </source>
</evidence>
<evidence type="ECO:0000256" key="8">
    <source>
        <dbReference type="SAM" id="Coils"/>
    </source>
</evidence>
<keyword evidence="6 7" id="KW-0472">Membrane</keyword>
<evidence type="ECO:0000256" key="6">
    <source>
        <dbReference type="ARBA" id="ARBA00023136"/>
    </source>
</evidence>
<protein>
    <recommendedName>
        <fullName evidence="7">MICOS complex subunit MIC60</fullName>
    </recommendedName>
    <alternativeName>
        <fullName evidence="7">Mitofilin</fullName>
    </alternativeName>
</protein>
<dbReference type="GO" id="GO:0061617">
    <property type="term" value="C:MICOS complex"/>
    <property type="evidence" value="ECO:0007669"/>
    <property type="project" value="TreeGrafter"/>
</dbReference>
<keyword evidence="5 7" id="KW-0496">Mitochondrion</keyword>
<name>A0AA85C025_9TREM</name>
<evidence type="ECO:0000256" key="5">
    <source>
        <dbReference type="ARBA" id="ARBA00023128"/>
    </source>
</evidence>
<dbReference type="GO" id="GO:0042407">
    <property type="term" value="P:cristae formation"/>
    <property type="evidence" value="ECO:0007669"/>
    <property type="project" value="TreeGrafter"/>
</dbReference>
<evidence type="ECO:0000256" key="1">
    <source>
        <dbReference type="ARBA" id="ARBA00010877"/>
    </source>
</evidence>
<comment type="function">
    <text evidence="7">Component of the MICOS complex, a large protein complex of the mitochondrial inner membrane that plays crucial roles in the maintenance of crista junctions, inner membrane architecture, and formation of contact sites to the outer membrane.</text>
</comment>
<feature type="transmembrane region" description="Helical" evidence="7">
    <location>
        <begin position="61"/>
        <end position="78"/>
    </location>
</feature>
<dbReference type="AlphaFoldDB" id="A0AA85C025"/>
<comment type="subcellular location">
    <subcellularLocation>
        <location evidence="7">Mitochondrion inner membrane</location>
        <topology evidence="7">Single-pass membrane protein</topology>
    </subcellularLocation>
</comment>
<evidence type="ECO:0000256" key="4">
    <source>
        <dbReference type="ARBA" id="ARBA00022989"/>
    </source>
</evidence>
<accession>A0AA85C025</accession>
<keyword evidence="4 7" id="KW-1133">Transmembrane helix</keyword>
<reference evidence="10" key="1">
    <citation type="submission" date="2023-11" db="UniProtKB">
        <authorList>
            <consortium name="WormBaseParasite"/>
        </authorList>
    </citation>
    <scope>IDENTIFICATION</scope>
</reference>
<sequence length="746" mass="85327">MIVLLRLKASNIQIYNYAKYPISTRLFKNNPFLSSFSTRTTSSYSENAIPPTKPRRIFRKLLFLSLISISSFIGLVYVSETIRNELISYYPPSKDILNVVENSIGGWYSGPKAEQPVVPIGDFPLPPKRNSESISQVNSVASSEPVIIEEKKRSLPTVEEVKDMTEKRDHVPVMNVDFYELPNIVRDVESTVESAKTKLKEFEHVIEKYLDALLIAVQDNNLISKEKNWGFVGKLELKKDMLEEQVEKIVQQASQQLDELHHIIEQHKNSEQAIDSNIIPDSIESYGKLQYDLTGSINKVVKLQNDINMLKRYRDLASSSHTNLQNDLEALSKHIEGKKQGKGSSTTMNVDELNDLISVAHARISSLQDKLDHLEHSERERMKSALEAQRQADDSLRKEYIKQELNRERTRHEIERHKWLREARDAREHELRLALARHSEHLSHMLQLQKEKMEHQFAHQLREELAKERVAFEAALIGWTKRMEAIEDVIDGRADLDRLAKEAQSLWLSCEALACRLHSVSPSMKSHHETKSDSVLLSQTGSLKDFVNSIRECAASGNYPFVNIILDSLSSDIVENGVWTDNGLKKRFEKVYNVCRNVALIDETSGSLWEYALSWLQSILIVDVKYKCLEAISRIKPNIGSPYVQYIKDYDTMKQTDSRTDSFQLLSSAKFAMASDHNIFSGDENTSGDEELETAVRLLGQLRGQSRVVANDWLVDARHYLEAKQTARTLLAYVAARDISTFQKRL</sequence>
<comment type="similarity">
    <text evidence="1 7">Belongs to the MICOS complex subunit Mic60 family.</text>
</comment>
<dbReference type="WBParaSite" id="SMTH1_84620.1">
    <property type="protein sequence ID" value="SMTH1_84620.1"/>
    <property type="gene ID" value="SMTH1_84620"/>
</dbReference>
<evidence type="ECO:0000256" key="7">
    <source>
        <dbReference type="RuleBase" id="RU363000"/>
    </source>
</evidence>
<organism evidence="9 10">
    <name type="scientific">Schistosoma mattheei</name>
    <dbReference type="NCBI Taxonomy" id="31246"/>
    <lineage>
        <taxon>Eukaryota</taxon>
        <taxon>Metazoa</taxon>
        <taxon>Spiralia</taxon>
        <taxon>Lophotrochozoa</taxon>
        <taxon>Platyhelminthes</taxon>
        <taxon>Trematoda</taxon>
        <taxon>Digenea</taxon>
        <taxon>Strigeidida</taxon>
        <taxon>Schistosomatoidea</taxon>
        <taxon>Schistosomatidae</taxon>
        <taxon>Schistosoma</taxon>
    </lineage>
</organism>
<evidence type="ECO:0000256" key="3">
    <source>
        <dbReference type="ARBA" id="ARBA00022792"/>
    </source>
</evidence>
<keyword evidence="2 7" id="KW-0812">Transmembrane</keyword>
<dbReference type="Pfam" id="PF09731">
    <property type="entry name" value="Mitofilin"/>
    <property type="match status" value="2"/>
</dbReference>
<dbReference type="InterPro" id="IPR019133">
    <property type="entry name" value="MIC60"/>
</dbReference>